<name>A0A7D5GDJ9_9EURY</name>
<dbReference type="RefSeq" id="WP_179170559.1">
    <property type="nucleotide sequence ID" value="NZ_CP058529.1"/>
</dbReference>
<reference evidence="1 2" key="1">
    <citation type="submission" date="2020-07" db="EMBL/GenBank/DDBJ databases">
        <title>Gai3-2, isolated from salt lake.</title>
        <authorList>
            <person name="Cui H."/>
            <person name="Shi X."/>
        </authorList>
    </citation>
    <scope>NUCLEOTIDE SEQUENCE [LARGE SCALE GENOMIC DNA]</scope>
    <source>
        <strain evidence="1 2">Gai3-2</strain>
    </source>
</reference>
<gene>
    <name evidence="1" type="ORF">HUG10_16215</name>
</gene>
<dbReference type="InterPro" id="IPR036388">
    <property type="entry name" value="WH-like_DNA-bd_sf"/>
</dbReference>
<dbReference type="Gene3D" id="1.10.10.10">
    <property type="entry name" value="Winged helix-like DNA-binding domain superfamily/Winged helix DNA-binding domain"/>
    <property type="match status" value="1"/>
</dbReference>
<dbReference type="GeneID" id="56030410"/>
<accession>A0A7D5GDJ9</accession>
<protein>
    <submittedName>
        <fullName evidence="1">Uncharacterized protein</fullName>
    </submittedName>
</protein>
<dbReference type="Proteomes" id="UP000509750">
    <property type="component" value="Chromosome"/>
</dbReference>
<evidence type="ECO:0000313" key="2">
    <source>
        <dbReference type="Proteomes" id="UP000509750"/>
    </source>
</evidence>
<proteinExistence type="predicted"/>
<dbReference type="KEGG" id="halg:HUG10_16215"/>
<keyword evidence="2" id="KW-1185">Reference proteome</keyword>
<dbReference type="AlphaFoldDB" id="A0A7D5GDJ9"/>
<evidence type="ECO:0000313" key="1">
    <source>
        <dbReference type="EMBL" id="QLG28985.1"/>
    </source>
</evidence>
<dbReference type="EMBL" id="CP058529">
    <property type="protein sequence ID" value="QLG28985.1"/>
    <property type="molecule type" value="Genomic_DNA"/>
</dbReference>
<sequence length="48" mass="5427">MGHELDDVDRSIPYLFQRNARDTTAQEIGDSALVSVLDVRRRVSVPLD</sequence>
<organism evidence="1 2">
    <name type="scientific">Halorarum halophilum</name>
    <dbReference type="NCBI Taxonomy" id="2743090"/>
    <lineage>
        <taxon>Archaea</taxon>
        <taxon>Methanobacteriati</taxon>
        <taxon>Methanobacteriota</taxon>
        <taxon>Stenosarchaea group</taxon>
        <taxon>Halobacteria</taxon>
        <taxon>Halobacteriales</taxon>
        <taxon>Haloferacaceae</taxon>
        <taxon>Halorarum</taxon>
    </lineage>
</organism>